<feature type="compositionally biased region" description="Polar residues" evidence="1">
    <location>
        <begin position="207"/>
        <end position="220"/>
    </location>
</feature>
<feature type="compositionally biased region" description="Polar residues" evidence="1">
    <location>
        <begin position="62"/>
        <end position="73"/>
    </location>
</feature>
<proteinExistence type="predicted"/>
<gene>
    <name evidence="3" type="ORF">FA14DRAFT_162376</name>
</gene>
<evidence type="ECO:0000313" key="3">
    <source>
        <dbReference type="EMBL" id="PWN32127.1"/>
    </source>
</evidence>
<dbReference type="PROSITE" id="PS50108">
    <property type="entry name" value="CRIB"/>
    <property type="match status" value="1"/>
</dbReference>
<dbReference type="CDD" id="cd00132">
    <property type="entry name" value="CRIB"/>
    <property type="match status" value="1"/>
</dbReference>
<feature type="region of interest" description="Disordered" evidence="1">
    <location>
        <begin position="1"/>
        <end position="47"/>
    </location>
</feature>
<accession>A0A316V3I8</accession>
<protein>
    <recommendedName>
        <fullName evidence="2">CRIB domain-containing protein</fullName>
    </recommendedName>
</protein>
<feature type="region of interest" description="Disordered" evidence="1">
    <location>
        <begin position="193"/>
        <end position="259"/>
    </location>
</feature>
<feature type="region of interest" description="Disordered" evidence="1">
    <location>
        <begin position="295"/>
        <end position="341"/>
    </location>
</feature>
<reference evidence="3 4" key="1">
    <citation type="journal article" date="2018" name="Mol. Biol. Evol.">
        <title>Broad Genomic Sampling Reveals a Smut Pathogenic Ancestry of the Fungal Clade Ustilaginomycotina.</title>
        <authorList>
            <person name="Kijpornyongpan T."/>
            <person name="Mondo S.J."/>
            <person name="Barry K."/>
            <person name="Sandor L."/>
            <person name="Lee J."/>
            <person name="Lipzen A."/>
            <person name="Pangilinan J."/>
            <person name="LaButti K."/>
            <person name="Hainaut M."/>
            <person name="Henrissat B."/>
            <person name="Grigoriev I.V."/>
            <person name="Spatafora J.W."/>
            <person name="Aime M.C."/>
        </authorList>
    </citation>
    <scope>NUCLEOTIDE SEQUENCE [LARGE SCALE GENOMIC DNA]</scope>
    <source>
        <strain evidence="3 4">MCA 3882</strain>
    </source>
</reference>
<organism evidence="3 4">
    <name type="scientific">Meira miltonrushii</name>
    <dbReference type="NCBI Taxonomy" id="1280837"/>
    <lineage>
        <taxon>Eukaryota</taxon>
        <taxon>Fungi</taxon>
        <taxon>Dikarya</taxon>
        <taxon>Basidiomycota</taxon>
        <taxon>Ustilaginomycotina</taxon>
        <taxon>Exobasidiomycetes</taxon>
        <taxon>Exobasidiales</taxon>
        <taxon>Brachybasidiaceae</taxon>
        <taxon>Meira</taxon>
    </lineage>
</organism>
<dbReference type="InterPro" id="IPR036936">
    <property type="entry name" value="CRIB_dom_sf"/>
</dbReference>
<feature type="compositionally biased region" description="Polar residues" evidence="1">
    <location>
        <begin position="22"/>
        <end position="44"/>
    </location>
</feature>
<feature type="compositionally biased region" description="Basic residues" evidence="1">
    <location>
        <begin position="229"/>
        <end position="242"/>
    </location>
</feature>
<feature type="compositionally biased region" description="Polar residues" evidence="1">
    <location>
        <begin position="108"/>
        <end position="127"/>
    </location>
</feature>
<dbReference type="Gene3D" id="3.90.810.10">
    <property type="entry name" value="CRIB domain"/>
    <property type="match status" value="1"/>
</dbReference>
<dbReference type="InterPro" id="IPR000095">
    <property type="entry name" value="CRIB_dom"/>
</dbReference>
<evidence type="ECO:0000313" key="4">
    <source>
        <dbReference type="Proteomes" id="UP000245771"/>
    </source>
</evidence>
<evidence type="ECO:0000259" key="2">
    <source>
        <dbReference type="PROSITE" id="PS50108"/>
    </source>
</evidence>
<dbReference type="RefSeq" id="XP_025352429.1">
    <property type="nucleotide sequence ID" value="XM_025499573.1"/>
</dbReference>
<feature type="region of interest" description="Disordered" evidence="1">
    <location>
        <begin position="62"/>
        <end position="152"/>
    </location>
</feature>
<dbReference type="AlphaFoldDB" id="A0A316V3I8"/>
<keyword evidence="4" id="KW-1185">Reference proteome</keyword>
<dbReference type="Proteomes" id="UP000245771">
    <property type="component" value="Unassembled WGS sequence"/>
</dbReference>
<feature type="region of interest" description="Disordered" evidence="1">
    <location>
        <begin position="497"/>
        <end position="517"/>
    </location>
</feature>
<feature type="compositionally biased region" description="Acidic residues" evidence="1">
    <location>
        <begin position="500"/>
        <end position="510"/>
    </location>
</feature>
<dbReference type="OrthoDB" id="3357299at2759"/>
<feature type="domain" description="CRIB" evidence="2">
    <location>
        <begin position="248"/>
        <end position="261"/>
    </location>
</feature>
<sequence>MPTPLSCKSASALDSLPRNANARRSGTALNRLQQQRVGSKTGINDSGEIGIWDESVSSLTPASPILQTKNNLPSRKLSDKFAPRRKRKISQKSNKAIASNDLPLASSDLYNDNQRSNYRSSFDNPSFPSRDAFSDGEQEGLGGISEDDDDYDGVARHSIRVVGGGGGDQGLPRVRAISLSPKKLYQPIMMPIEEPEYSTPDKDESQISEAMSPISNSQKAVGNAPASPSKRRQQSTPARKRIITKEMIGKPTNFQHTGHIGATSYGGAVSMDGGDAERLRQQLSEVAAALRLDDGNVSSNTSCLPSREASKDSRAGSSGGETALTEDLSPMPMHSVSGDYSLQDQSAISAPQLDTSTKQQIAPDLARADSQHSTQEITNKTALKRTTSKRKPVPTPRNLADLYGEFSQPDNNGGSDKEFAILPDHNQPTTLPTSIEEETENGEGIVEQENQVNTKPVPTTIRANGKRMVEGPAGDYITETANVRWNKAMNEITLALKDENNDDDGEEEDIQTGLQRADEVLRQLNAT</sequence>
<name>A0A316V3I8_9BASI</name>
<evidence type="ECO:0000256" key="1">
    <source>
        <dbReference type="SAM" id="MobiDB-lite"/>
    </source>
</evidence>
<dbReference type="EMBL" id="KZ819606">
    <property type="protein sequence ID" value="PWN32127.1"/>
    <property type="molecule type" value="Genomic_DNA"/>
</dbReference>
<dbReference type="InParanoid" id="A0A316V3I8"/>
<dbReference type="GeneID" id="37021354"/>